<comment type="caution">
    <text evidence="1">The sequence shown here is derived from an EMBL/GenBank/DDBJ whole genome shotgun (WGS) entry which is preliminary data.</text>
</comment>
<accession>A0A0E2L206</accession>
<evidence type="ECO:0008006" key="3">
    <source>
        <dbReference type="Google" id="ProtNLM"/>
    </source>
</evidence>
<reference evidence="2" key="1">
    <citation type="submission" date="2013-07" db="EMBL/GenBank/DDBJ databases">
        <title>The genome sequence of Escherichia coli UMEA 3162-1.</title>
        <authorList>
            <consortium name="The Broad Institute Genome Sequencing Platform"/>
            <consortium name="The Broad Institute Genome Sequencing Center for Infectious Disease"/>
            <person name="Feldgarden M."/>
            <person name="Frimodt-Moller N."/>
            <person name="Leihof R.F."/>
            <person name="Rasmussen L."/>
            <person name="Young S.K."/>
            <person name="Zeng Q."/>
            <person name="Gargeya S."/>
            <person name="Abouelleil A."/>
            <person name="Alvarado L."/>
            <person name="Berlin A.M."/>
            <person name="Chapman S.B."/>
            <person name="Gainer-Dewar J."/>
            <person name="Goldberg J."/>
            <person name="Gnerre S."/>
            <person name="Griggs A."/>
            <person name="Gujja S."/>
            <person name="Hansen M."/>
            <person name="Howarth C."/>
            <person name="Imamovic A."/>
            <person name="Larimer J."/>
            <person name="McCowan C."/>
            <person name="Murphy C."/>
            <person name="Pearson M."/>
            <person name="Poon T."/>
            <person name="Priest M."/>
            <person name="Roberts A."/>
            <person name="Saif S."/>
            <person name="Shea T."/>
            <person name="Sykes S."/>
            <person name="Wortman J."/>
            <person name="Nusbaum C."/>
            <person name="Birren B."/>
        </authorList>
    </citation>
    <scope>NUCLEOTIDE SEQUENCE [LARGE SCALE GENOMIC DNA]</scope>
    <source>
        <strain evidence="2">UMEA 3162-1</strain>
    </source>
</reference>
<protein>
    <recommendedName>
        <fullName evidence="3">Inovirus Gp2 family protein</fullName>
    </recommendedName>
</protein>
<name>A0A0E2L206_ECOU3</name>
<dbReference type="AlphaFoldDB" id="A0A0E2L206"/>
<sequence length="188" mass="22465">MPKSYTPNWFFTALLDNHINQMMARYSCLRALRMDFFYRKDTPDFLQPDHRWLELQLRMLLEQVEQFENIVGFFWVIEWTADHGFHAHAVFWIDRQRVKKIYPFAERITECWRSITHNSGSAHCCTYQPHYTYNINIPVRHNEPESIDNIRGALHYLAKEEQKDGLCAYGCSEVPERPAAGRPRKLQK</sequence>
<organism evidence="1 2">
    <name type="scientific">Escherichia coli (strain UMEA 3162-1)</name>
    <dbReference type="NCBI Taxonomy" id="1281200"/>
    <lineage>
        <taxon>Bacteria</taxon>
        <taxon>Pseudomonadati</taxon>
        <taxon>Pseudomonadota</taxon>
        <taxon>Gammaproteobacteria</taxon>
        <taxon>Enterobacterales</taxon>
        <taxon>Enterobacteriaceae</taxon>
        <taxon>Escherichia</taxon>
    </lineage>
</organism>
<dbReference type="RefSeq" id="WP_001126806.1">
    <property type="nucleotide sequence ID" value="NZ_KE701777.1"/>
</dbReference>
<dbReference type="EMBL" id="AWBU01000022">
    <property type="protein sequence ID" value="EQX25821.1"/>
    <property type="molecule type" value="Genomic_DNA"/>
</dbReference>
<gene>
    <name evidence="1" type="ORF">G925_03130</name>
</gene>
<dbReference type="HOGENOM" id="CLU_053856_4_0_6"/>
<evidence type="ECO:0000313" key="1">
    <source>
        <dbReference type="EMBL" id="EQX25821.1"/>
    </source>
</evidence>
<proteinExistence type="predicted"/>
<dbReference type="PATRIC" id="fig|1281200.3.peg.3244"/>
<dbReference type="Proteomes" id="UP000016035">
    <property type="component" value="Unassembled WGS sequence"/>
</dbReference>
<evidence type="ECO:0000313" key="2">
    <source>
        <dbReference type="Proteomes" id="UP000016035"/>
    </source>
</evidence>